<dbReference type="AlphaFoldDB" id="A0A653D865"/>
<protein>
    <submittedName>
        <fullName evidence="1">Uncharacterized protein</fullName>
    </submittedName>
</protein>
<evidence type="ECO:0000313" key="2">
    <source>
        <dbReference type="Proteomes" id="UP000410492"/>
    </source>
</evidence>
<gene>
    <name evidence="1" type="ORF">CALMAC_LOCUS15229</name>
</gene>
<dbReference type="Proteomes" id="UP000410492">
    <property type="component" value="Unassembled WGS sequence"/>
</dbReference>
<sequence>MCQMQTPDEVLKEKMLGAFTSLKTQVKKGQMLEPSVLEKLSHQSSIHIHTAGFFMN</sequence>
<name>A0A653D865_CALMS</name>
<dbReference type="EMBL" id="CAACVG010010652">
    <property type="protein sequence ID" value="VEN56305.1"/>
    <property type="molecule type" value="Genomic_DNA"/>
</dbReference>
<organism evidence="1 2">
    <name type="scientific">Callosobruchus maculatus</name>
    <name type="common">Southern cowpea weevil</name>
    <name type="synonym">Pulse bruchid</name>
    <dbReference type="NCBI Taxonomy" id="64391"/>
    <lineage>
        <taxon>Eukaryota</taxon>
        <taxon>Metazoa</taxon>
        <taxon>Ecdysozoa</taxon>
        <taxon>Arthropoda</taxon>
        <taxon>Hexapoda</taxon>
        <taxon>Insecta</taxon>
        <taxon>Pterygota</taxon>
        <taxon>Neoptera</taxon>
        <taxon>Endopterygota</taxon>
        <taxon>Coleoptera</taxon>
        <taxon>Polyphaga</taxon>
        <taxon>Cucujiformia</taxon>
        <taxon>Chrysomeloidea</taxon>
        <taxon>Chrysomelidae</taxon>
        <taxon>Bruchinae</taxon>
        <taxon>Bruchini</taxon>
        <taxon>Callosobruchus</taxon>
    </lineage>
</organism>
<proteinExistence type="predicted"/>
<evidence type="ECO:0000313" key="1">
    <source>
        <dbReference type="EMBL" id="VEN56305.1"/>
    </source>
</evidence>
<keyword evidence="2" id="KW-1185">Reference proteome</keyword>
<reference evidence="1 2" key="1">
    <citation type="submission" date="2019-01" db="EMBL/GenBank/DDBJ databases">
        <authorList>
            <person name="Sayadi A."/>
        </authorList>
    </citation>
    <scope>NUCLEOTIDE SEQUENCE [LARGE SCALE GENOMIC DNA]</scope>
</reference>
<accession>A0A653D865</accession>